<keyword evidence="8 12" id="KW-0067">ATP-binding</keyword>
<comment type="caution">
    <text evidence="15">The sequence shown here is derived from an EMBL/GenBank/DDBJ whole genome shotgun (WGS) entry which is preliminary data.</text>
</comment>
<evidence type="ECO:0000256" key="3">
    <source>
        <dbReference type="ARBA" id="ARBA00022695"/>
    </source>
</evidence>
<evidence type="ECO:0000256" key="7">
    <source>
        <dbReference type="ARBA" id="ARBA00022833"/>
    </source>
</evidence>
<dbReference type="InterPro" id="IPR012763">
    <property type="entry name" value="DNA_pol_III_sug/sutau_N"/>
</dbReference>
<dbReference type="InterPro" id="IPR008921">
    <property type="entry name" value="DNA_pol3_clamp-load_cplx_C"/>
</dbReference>
<feature type="compositionally biased region" description="Low complexity" evidence="13">
    <location>
        <begin position="542"/>
        <end position="561"/>
    </location>
</feature>
<accession>A0A1U7HXB9</accession>
<evidence type="ECO:0000313" key="16">
    <source>
        <dbReference type="Proteomes" id="UP000185984"/>
    </source>
</evidence>
<reference evidence="15 16" key="1">
    <citation type="submission" date="2016-11" db="EMBL/GenBank/DDBJ databases">
        <title>Draft Genome Sequences of Nine Cyanobacterial Strains from Diverse Habitats.</title>
        <authorList>
            <person name="Zhu T."/>
            <person name="Hou S."/>
            <person name="Lu X."/>
            <person name="Hess W.R."/>
        </authorList>
    </citation>
    <scope>NUCLEOTIDE SEQUENCE [LARGE SCALE GENOMIC DNA]</scope>
    <source>
        <strain evidence="15 16">5.2 s.c.1</strain>
    </source>
</reference>
<evidence type="ECO:0000256" key="6">
    <source>
        <dbReference type="ARBA" id="ARBA00022741"/>
    </source>
</evidence>
<keyword evidence="7" id="KW-0862">Zinc</keyword>
<keyword evidence="10" id="KW-0175">Coiled coil</keyword>
<dbReference type="EMBL" id="MRCC01000004">
    <property type="protein sequence ID" value="OKH28202.1"/>
    <property type="molecule type" value="Genomic_DNA"/>
</dbReference>
<proteinExistence type="inferred from homology"/>
<evidence type="ECO:0000256" key="13">
    <source>
        <dbReference type="SAM" id="MobiDB-lite"/>
    </source>
</evidence>
<dbReference type="GO" id="GO:0003677">
    <property type="term" value="F:DNA binding"/>
    <property type="evidence" value="ECO:0007669"/>
    <property type="project" value="InterPro"/>
</dbReference>
<dbReference type="PANTHER" id="PTHR11669">
    <property type="entry name" value="REPLICATION FACTOR C / DNA POLYMERASE III GAMMA-TAU SUBUNIT"/>
    <property type="match status" value="1"/>
</dbReference>
<dbReference type="InterPro" id="IPR045085">
    <property type="entry name" value="HLD_clamp_pol_III_gamma_tau"/>
</dbReference>
<dbReference type="InterPro" id="IPR022754">
    <property type="entry name" value="DNA_pol_III_gamma-3"/>
</dbReference>
<keyword evidence="9 12" id="KW-0239">DNA-directed DNA polymerase</keyword>
<dbReference type="SMART" id="SM00382">
    <property type="entry name" value="AAA"/>
    <property type="match status" value="1"/>
</dbReference>
<dbReference type="GO" id="GO:0006261">
    <property type="term" value="P:DNA-templated DNA replication"/>
    <property type="evidence" value="ECO:0007669"/>
    <property type="project" value="TreeGrafter"/>
</dbReference>
<dbReference type="Proteomes" id="UP000185984">
    <property type="component" value="Unassembled WGS sequence"/>
</dbReference>
<feature type="compositionally biased region" description="Polar residues" evidence="13">
    <location>
        <begin position="381"/>
        <end position="396"/>
    </location>
</feature>
<dbReference type="STRING" id="247279.NIES1031_06475"/>
<evidence type="ECO:0000256" key="8">
    <source>
        <dbReference type="ARBA" id="ARBA00022840"/>
    </source>
</evidence>
<evidence type="ECO:0000256" key="10">
    <source>
        <dbReference type="ARBA" id="ARBA00023054"/>
    </source>
</evidence>
<evidence type="ECO:0000256" key="4">
    <source>
        <dbReference type="ARBA" id="ARBA00022705"/>
    </source>
</evidence>
<dbReference type="NCBIfam" id="TIGR02397">
    <property type="entry name" value="dnaX_nterm"/>
    <property type="match status" value="1"/>
</dbReference>
<evidence type="ECO:0000313" key="15">
    <source>
        <dbReference type="EMBL" id="OKH28202.1"/>
    </source>
</evidence>
<evidence type="ECO:0000259" key="14">
    <source>
        <dbReference type="SMART" id="SM00382"/>
    </source>
</evidence>
<dbReference type="CDD" id="cd18137">
    <property type="entry name" value="HLD_clamp_pol_III_gamma_tau"/>
    <property type="match status" value="1"/>
</dbReference>
<keyword evidence="6 12" id="KW-0547">Nucleotide-binding</keyword>
<keyword evidence="4 12" id="KW-0235">DNA replication</keyword>
<keyword evidence="5" id="KW-0479">Metal-binding</keyword>
<evidence type="ECO:0000256" key="1">
    <source>
        <dbReference type="ARBA" id="ARBA00006360"/>
    </source>
</evidence>
<dbReference type="Pfam" id="PF22608">
    <property type="entry name" value="DNAX_ATPase_lid"/>
    <property type="match status" value="1"/>
</dbReference>
<feature type="region of interest" description="Disordered" evidence="13">
    <location>
        <begin position="381"/>
        <end position="427"/>
    </location>
</feature>
<dbReference type="FunFam" id="3.40.50.300:FF:000014">
    <property type="entry name" value="DNA polymerase III subunit gamma/tau"/>
    <property type="match status" value="1"/>
</dbReference>
<dbReference type="AlphaFoldDB" id="A0A1U7HXB9"/>
<dbReference type="Pfam" id="PF23007">
    <property type="entry name" value="DnaA_N-like_STI"/>
    <property type="match status" value="1"/>
</dbReference>
<dbReference type="SUPFAM" id="SSF48019">
    <property type="entry name" value="post-AAA+ oligomerization domain-like"/>
    <property type="match status" value="1"/>
</dbReference>
<dbReference type="Pfam" id="PF13177">
    <property type="entry name" value="DNA_pol3_delta2"/>
    <property type="match status" value="1"/>
</dbReference>
<dbReference type="GO" id="GO:0005524">
    <property type="term" value="F:ATP binding"/>
    <property type="evidence" value="ECO:0007669"/>
    <property type="project" value="UniProtKB-KW"/>
</dbReference>
<evidence type="ECO:0000256" key="11">
    <source>
        <dbReference type="ARBA" id="ARBA00049244"/>
    </source>
</evidence>
<comment type="catalytic activity">
    <reaction evidence="11 12">
        <text>DNA(n) + a 2'-deoxyribonucleoside 5'-triphosphate = DNA(n+1) + diphosphate</text>
        <dbReference type="Rhea" id="RHEA:22508"/>
        <dbReference type="Rhea" id="RHEA-COMP:17339"/>
        <dbReference type="Rhea" id="RHEA-COMP:17340"/>
        <dbReference type="ChEBI" id="CHEBI:33019"/>
        <dbReference type="ChEBI" id="CHEBI:61560"/>
        <dbReference type="ChEBI" id="CHEBI:173112"/>
        <dbReference type="EC" id="2.7.7.7"/>
    </reaction>
</comment>
<dbReference type="InterPro" id="IPR027417">
    <property type="entry name" value="P-loop_NTPase"/>
</dbReference>
<dbReference type="InterPro" id="IPR050238">
    <property type="entry name" value="DNA_Rep/Repair_Clamp_Loader"/>
</dbReference>
<dbReference type="Pfam" id="PF12169">
    <property type="entry name" value="DNA_pol3_gamma3"/>
    <property type="match status" value="1"/>
</dbReference>
<dbReference type="OrthoDB" id="9810148at2"/>
<dbReference type="InterPro" id="IPR003593">
    <property type="entry name" value="AAA+_ATPase"/>
</dbReference>
<feature type="region of interest" description="Disordered" evidence="13">
    <location>
        <begin position="624"/>
        <end position="646"/>
    </location>
</feature>
<comment type="subunit">
    <text evidence="12">DNA polymerase III contains a core (composed of alpha, epsilon and theta chains) that associates with a tau subunit. This core dimerizes to form the POLIII' complex. PolIII' associates with the gamma complex (composed of gamma, delta, delta', psi and chi chains) and with the beta chain to form the complete DNA polymerase III complex.</text>
</comment>
<dbReference type="InterPro" id="IPR005790">
    <property type="entry name" value="DNA_polIII_delta"/>
</dbReference>
<dbReference type="GO" id="GO:0046872">
    <property type="term" value="F:metal ion binding"/>
    <property type="evidence" value="ECO:0007669"/>
    <property type="project" value="UniProtKB-KW"/>
</dbReference>
<evidence type="ECO:0000256" key="12">
    <source>
        <dbReference type="RuleBase" id="RU364063"/>
    </source>
</evidence>
<comment type="similarity">
    <text evidence="1 12">Belongs to the DnaX/STICHEL family.</text>
</comment>
<feature type="domain" description="AAA+ ATPase" evidence="14">
    <location>
        <begin position="36"/>
        <end position="180"/>
    </location>
</feature>
<dbReference type="RefSeq" id="WP_073548653.1">
    <property type="nucleotide sequence ID" value="NZ_CAWMVK010000034.1"/>
</dbReference>
<evidence type="ECO:0000256" key="5">
    <source>
        <dbReference type="ARBA" id="ARBA00022723"/>
    </source>
</evidence>
<keyword evidence="3 12" id="KW-0548">Nucleotidyltransferase</keyword>
<dbReference type="CDD" id="cd00009">
    <property type="entry name" value="AAA"/>
    <property type="match status" value="1"/>
</dbReference>
<dbReference type="PANTHER" id="PTHR11669:SF0">
    <property type="entry name" value="PROTEIN STICHEL-LIKE 2"/>
    <property type="match status" value="1"/>
</dbReference>
<protein>
    <recommendedName>
        <fullName evidence="12">DNA polymerase III subunit gamma/tau</fullName>
        <ecNumber evidence="12">2.7.7.7</ecNumber>
    </recommendedName>
</protein>
<evidence type="ECO:0000256" key="2">
    <source>
        <dbReference type="ARBA" id="ARBA00022679"/>
    </source>
</evidence>
<dbReference type="FunFam" id="1.10.8.60:FF:000013">
    <property type="entry name" value="DNA polymerase III subunit gamma/tau"/>
    <property type="match status" value="1"/>
</dbReference>
<keyword evidence="2 12" id="KW-0808">Transferase</keyword>
<dbReference type="Gene3D" id="1.10.8.60">
    <property type="match status" value="1"/>
</dbReference>
<dbReference type="NCBIfam" id="NF004046">
    <property type="entry name" value="PRK05563.1"/>
    <property type="match status" value="1"/>
</dbReference>
<dbReference type="EC" id="2.7.7.7" evidence="12"/>
<organism evidence="15 16">
    <name type="scientific">Chroogloeocystis siderophila 5.2 s.c.1</name>
    <dbReference type="NCBI Taxonomy" id="247279"/>
    <lineage>
        <taxon>Bacteria</taxon>
        <taxon>Bacillati</taxon>
        <taxon>Cyanobacteriota</taxon>
        <taxon>Cyanophyceae</taxon>
        <taxon>Oscillatoriophycideae</taxon>
        <taxon>Chroococcales</taxon>
        <taxon>Chroococcaceae</taxon>
        <taxon>Chroogloeocystis</taxon>
    </lineage>
</organism>
<sequence>MYEPLHHKYRPQSFAELVGQEAIATTLINAVRTSRIAPAYLFTGPRGTGKTSSARILAKSLNCLASRVPTETPCGVCEVCRGIANGSALDVIEIDAASNTGVDNIREIIERSQFAPVQCRYKVYAIDECHMLSTAAFNALLKTLEEPPPHVVFVLATTDPQRVLPTIISRCQRFDFRRIPLAAMVQHLQAIAAQEQIQITSEALTLVAQLSQGGLRDAESLLDQLSLLPEVTVERVWDLVGSVAEADLLALLDAIAQNNAEQLLDRTRQLLERGREPLTILQNLTSCYRDLLIAKTAPHRNDLVACTATTWQAMCDLVQQWNIATILDGQKNLKASEAQIKTSTQPRLWLEVTLLGLLPTTSTPQPSPVIHRNISTSKTLSVVKDASQQQTPSPAVTASAHPPQPQTPPQQEVAEPISPPPLVHHDRSDIRTDEDEAVEIPTEVVATSVDLDQVWQQVLQNLPLPSKALFKEHGSLVAIHEQHASIGIRSQKLLKIAQTKVADLEAAFGKLSDRKVKVQLEVATTHQRKANTPVTPQPTRKPPVTTASPETTASVSSATSTLIKPEPTIAPDAVAEVQPDSMLIDSPDSTTDDVAIAAQRLADFFKGEVLQLNDDAVFTQPIATSSLPPQAALDWDDADEEDTAEF</sequence>
<dbReference type="GO" id="GO:0009360">
    <property type="term" value="C:DNA polymerase III complex"/>
    <property type="evidence" value="ECO:0007669"/>
    <property type="project" value="InterPro"/>
</dbReference>
<dbReference type="InterPro" id="IPR054506">
    <property type="entry name" value="DnaA_N-like_STI"/>
</dbReference>
<dbReference type="NCBIfam" id="TIGR01128">
    <property type="entry name" value="holA"/>
    <property type="match status" value="1"/>
</dbReference>
<gene>
    <name evidence="12" type="primary">dnaX</name>
    <name evidence="15" type="ORF">NIES1031_06475</name>
</gene>
<comment type="function">
    <text evidence="12">DNA polymerase III is a complex, multichain enzyme responsible for most of the replicative synthesis in bacteria. This DNA polymerase also exhibits 3' to 5' exonuclease activity.</text>
</comment>
<feature type="compositionally biased region" description="Acidic residues" evidence="13">
    <location>
        <begin position="634"/>
        <end position="646"/>
    </location>
</feature>
<keyword evidence="16" id="KW-1185">Reference proteome</keyword>
<dbReference type="Gene3D" id="3.40.50.300">
    <property type="entry name" value="P-loop containing nucleotide triphosphate hydrolases"/>
    <property type="match status" value="1"/>
</dbReference>
<dbReference type="NCBIfam" id="NF011510">
    <property type="entry name" value="PRK14948.1"/>
    <property type="match status" value="1"/>
</dbReference>
<dbReference type="SUPFAM" id="SSF52540">
    <property type="entry name" value="P-loop containing nucleoside triphosphate hydrolases"/>
    <property type="match status" value="1"/>
</dbReference>
<name>A0A1U7HXB9_9CHRO</name>
<evidence type="ECO:0000256" key="9">
    <source>
        <dbReference type="ARBA" id="ARBA00022932"/>
    </source>
</evidence>
<dbReference type="GO" id="GO:0003887">
    <property type="term" value="F:DNA-directed DNA polymerase activity"/>
    <property type="evidence" value="ECO:0007669"/>
    <property type="project" value="UniProtKB-KW"/>
</dbReference>
<feature type="region of interest" description="Disordered" evidence="13">
    <location>
        <begin position="528"/>
        <end position="561"/>
    </location>
</feature>
<dbReference type="Gene3D" id="1.20.272.10">
    <property type="match status" value="1"/>
</dbReference>